<sequence length="388" mass="42319">MCQEVVVDDEGRLSQQNIQKAAASPQAPIHPQKQHQPTYTLYQPPHALPDLRTYLDFRILRLNFIDGAEPDAGNNHPSRMRVNLGGQVCRFVGLHIGFLHADIVVNLRTHFDKNSGRLFLNYSVWLIVVASGAIAIQLQLVVVVVVSSLGRSVDIEHSNVLHAYNGEANSAGDAEEDSDGDDGVEEVADAAGKHDVWELWEAREVEVEVGHFVGVGLRFVACCLWDVVLSGGIRKTRRDIKDFTAEWLAEGVGSLHEKRVTIAVVMVLIFLCSPCGPKRTLQHTLDGTNSPTSTRSSSSNIDPPPNPKYAATPSFLPQTSRTCQLVFHQCLEVNIGLGPFVAGSARNTLLYSHLSQTLSDPSAESATIGASWSAISIRQSFNPADESL</sequence>
<protein>
    <submittedName>
        <fullName evidence="3">Uncharacterized protein</fullName>
    </submittedName>
</protein>
<evidence type="ECO:0000256" key="2">
    <source>
        <dbReference type="SAM" id="Phobius"/>
    </source>
</evidence>
<keyword evidence="2" id="KW-0812">Transmembrane</keyword>
<feature type="region of interest" description="Disordered" evidence="1">
    <location>
        <begin position="283"/>
        <end position="313"/>
    </location>
</feature>
<keyword evidence="2" id="KW-0472">Membrane</keyword>
<dbReference type="EMBL" id="ML119653">
    <property type="protein sequence ID" value="RPA85426.1"/>
    <property type="molecule type" value="Genomic_DNA"/>
</dbReference>
<evidence type="ECO:0000256" key="1">
    <source>
        <dbReference type="SAM" id="MobiDB-lite"/>
    </source>
</evidence>
<dbReference type="Proteomes" id="UP000275078">
    <property type="component" value="Unassembled WGS sequence"/>
</dbReference>
<feature type="transmembrane region" description="Helical" evidence="2">
    <location>
        <begin position="118"/>
        <end position="146"/>
    </location>
</feature>
<gene>
    <name evidence="3" type="ORF">BJ508DRAFT_350935</name>
</gene>
<reference evidence="3 4" key="1">
    <citation type="journal article" date="2018" name="Nat. Ecol. Evol.">
        <title>Pezizomycetes genomes reveal the molecular basis of ectomycorrhizal truffle lifestyle.</title>
        <authorList>
            <person name="Murat C."/>
            <person name="Payen T."/>
            <person name="Noel B."/>
            <person name="Kuo A."/>
            <person name="Morin E."/>
            <person name="Chen J."/>
            <person name="Kohler A."/>
            <person name="Krizsan K."/>
            <person name="Balestrini R."/>
            <person name="Da Silva C."/>
            <person name="Montanini B."/>
            <person name="Hainaut M."/>
            <person name="Levati E."/>
            <person name="Barry K.W."/>
            <person name="Belfiori B."/>
            <person name="Cichocki N."/>
            <person name="Clum A."/>
            <person name="Dockter R.B."/>
            <person name="Fauchery L."/>
            <person name="Guy J."/>
            <person name="Iotti M."/>
            <person name="Le Tacon F."/>
            <person name="Lindquist E.A."/>
            <person name="Lipzen A."/>
            <person name="Malagnac F."/>
            <person name="Mello A."/>
            <person name="Molinier V."/>
            <person name="Miyauchi S."/>
            <person name="Poulain J."/>
            <person name="Riccioni C."/>
            <person name="Rubini A."/>
            <person name="Sitrit Y."/>
            <person name="Splivallo R."/>
            <person name="Traeger S."/>
            <person name="Wang M."/>
            <person name="Zifcakova L."/>
            <person name="Wipf D."/>
            <person name="Zambonelli A."/>
            <person name="Paolocci F."/>
            <person name="Nowrousian M."/>
            <person name="Ottonello S."/>
            <person name="Baldrian P."/>
            <person name="Spatafora J.W."/>
            <person name="Henrissat B."/>
            <person name="Nagy L.G."/>
            <person name="Aury J.M."/>
            <person name="Wincker P."/>
            <person name="Grigoriev I.V."/>
            <person name="Bonfante P."/>
            <person name="Martin F.M."/>
        </authorList>
    </citation>
    <scope>NUCLEOTIDE SEQUENCE [LARGE SCALE GENOMIC DNA]</scope>
    <source>
        <strain evidence="3 4">RN42</strain>
    </source>
</reference>
<evidence type="ECO:0000313" key="3">
    <source>
        <dbReference type="EMBL" id="RPA85426.1"/>
    </source>
</evidence>
<evidence type="ECO:0000313" key="4">
    <source>
        <dbReference type="Proteomes" id="UP000275078"/>
    </source>
</evidence>
<name>A0A3N4IIG6_ASCIM</name>
<feature type="region of interest" description="Disordered" evidence="1">
    <location>
        <begin position="17"/>
        <end position="36"/>
    </location>
</feature>
<organism evidence="3 4">
    <name type="scientific">Ascobolus immersus RN42</name>
    <dbReference type="NCBI Taxonomy" id="1160509"/>
    <lineage>
        <taxon>Eukaryota</taxon>
        <taxon>Fungi</taxon>
        <taxon>Dikarya</taxon>
        <taxon>Ascomycota</taxon>
        <taxon>Pezizomycotina</taxon>
        <taxon>Pezizomycetes</taxon>
        <taxon>Pezizales</taxon>
        <taxon>Ascobolaceae</taxon>
        <taxon>Ascobolus</taxon>
    </lineage>
</organism>
<accession>A0A3N4IIG6</accession>
<proteinExistence type="predicted"/>
<keyword evidence="2" id="KW-1133">Transmembrane helix</keyword>
<dbReference type="AlphaFoldDB" id="A0A3N4IIG6"/>
<feature type="compositionally biased region" description="Low complexity" evidence="1">
    <location>
        <begin position="288"/>
        <end position="301"/>
    </location>
</feature>
<keyword evidence="4" id="KW-1185">Reference proteome</keyword>